<name>W7TR53_9STRA</name>
<protein>
    <submittedName>
        <fullName evidence="4">Protein phosphatase-7</fullName>
    </submittedName>
</protein>
<dbReference type="Pfam" id="PF13499">
    <property type="entry name" value="EF-hand_7"/>
    <property type="match status" value="1"/>
</dbReference>
<dbReference type="Gene3D" id="1.10.238.10">
    <property type="entry name" value="EF-hand"/>
    <property type="match status" value="1"/>
</dbReference>
<dbReference type="EMBL" id="AZIL01001970">
    <property type="protein sequence ID" value="EWM22941.1"/>
    <property type="molecule type" value="Genomic_DNA"/>
</dbReference>
<proteinExistence type="predicted"/>
<dbReference type="OrthoDB" id="442428at2759"/>
<feature type="compositionally biased region" description="Basic and acidic residues" evidence="2">
    <location>
        <begin position="93"/>
        <end position="102"/>
    </location>
</feature>
<feature type="compositionally biased region" description="Basic and acidic residues" evidence="2">
    <location>
        <begin position="63"/>
        <end position="82"/>
    </location>
</feature>
<dbReference type="SUPFAM" id="SSF47473">
    <property type="entry name" value="EF-hand"/>
    <property type="match status" value="1"/>
</dbReference>
<evidence type="ECO:0000256" key="2">
    <source>
        <dbReference type="SAM" id="MobiDB-lite"/>
    </source>
</evidence>
<reference evidence="4 5" key="1">
    <citation type="journal article" date="2014" name="Mol. Plant">
        <title>Chromosome Scale Genome Assembly and Transcriptome Profiling of Nannochloropsis gaditana in Nitrogen Depletion.</title>
        <authorList>
            <person name="Corteggiani Carpinelli E."/>
            <person name="Telatin A."/>
            <person name="Vitulo N."/>
            <person name="Forcato C."/>
            <person name="D'Angelo M."/>
            <person name="Schiavon R."/>
            <person name="Vezzi A."/>
            <person name="Giacometti G.M."/>
            <person name="Morosinotto T."/>
            <person name="Valle G."/>
        </authorList>
    </citation>
    <scope>NUCLEOTIDE SEQUENCE [LARGE SCALE GENOMIC DNA]</scope>
    <source>
        <strain evidence="4 5">B-31</strain>
    </source>
</reference>
<keyword evidence="5" id="KW-1185">Reference proteome</keyword>
<sequence>MRAVCKVQVNWESLRDLLVPRDCLVEGKGWAEGGKEVEVEGNTEGPSPVGAEGGVEEEEEEAGREGDVEGTIEGRSKDIKGDEAEEATVPKKGGVEGGKEGPDEGGMEGGAREVWIKYEGFLESFQVQNRRAKREGQGAQHVFDALYVNRRQLEALFAFFDKDGDGSISREEFCRGCEVVNGLVEAEGGAEGGGEGGKILEVDRVLELLDADRNEAISVNEFFEAFRLLDSKDGRLDGRLGEGGGEGGGEEGGNVVKAGLLIPPTAGGAVEETLRRQAMLRRASSKLVMGREGRRSSLSMSR</sequence>
<evidence type="ECO:0000313" key="4">
    <source>
        <dbReference type="EMBL" id="EWM22941.1"/>
    </source>
</evidence>
<keyword evidence="1" id="KW-0106">Calcium</keyword>
<evidence type="ECO:0000313" key="5">
    <source>
        <dbReference type="Proteomes" id="UP000019335"/>
    </source>
</evidence>
<feature type="domain" description="EF-hand" evidence="3">
    <location>
        <begin position="148"/>
        <end position="183"/>
    </location>
</feature>
<dbReference type="GO" id="GO:0005509">
    <property type="term" value="F:calcium ion binding"/>
    <property type="evidence" value="ECO:0007669"/>
    <property type="project" value="InterPro"/>
</dbReference>
<feature type="region of interest" description="Disordered" evidence="2">
    <location>
        <begin position="32"/>
        <end position="109"/>
    </location>
</feature>
<dbReference type="InterPro" id="IPR011992">
    <property type="entry name" value="EF-hand-dom_pair"/>
</dbReference>
<dbReference type="Proteomes" id="UP000019335">
    <property type="component" value="Chromosome 19"/>
</dbReference>
<feature type="domain" description="EF-hand" evidence="3">
    <location>
        <begin position="197"/>
        <end position="232"/>
    </location>
</feature>
<organism evidence="4 5">
    <name type="scientific">Nannochloropsis gaditana</name>
    <dbReference type="NCBI Taxonomy" id="72520"/>
    <lineage>
        <taxon>Eukaryota</taxon>
        <taxon>Sar</taxon>
        <taxon>Stramenopiles</taxon>
        <taxon>Ochrophyta</taxon>
        <taxon>Eustigmatophyceae</taxon>
        <taxon>Eustigmatales</taxon>
        <taxon>Monodopsidaceae</taxon>
        <taxon>Nannochloropsis</taxon>
    </lineage>
</organism>
<dbReference type="InterPro" id="IPR018247">
    <property type="entry name" value="EF_Hand_1_Ca_BS"/>
</dbReference>
<dbReference type="PROSITE" id="PS50222">
    <property type="entry name" value="EF_HAND_2"/>
    <property type="match status" value="2"/>
</dbReference>
<dbReference type="SMART" id="SM00054">
    <property type="entry name" value="EFh"/>
    <property type="match status" value="2"/>
</dbReference>
<accession>W7TR53</accession>
<gene>
    <name evidence="4" type="ORF">Naga_101732g1</name>
</gene>
<dbReference type="PROSITE" id="PS00018">
    <property type="entry name" value="EF_HAND_1"/>
    <property type="match status" value="1"/>
</dbReference>
<evidence type="ECO:0000259" key="3">
    <source>
        <dbReference type="PROSITE" id="PS50222"/>
    </source>
</evidence>
<dbReference type="AlphaFoldDB" id="W7TR53"/>
<comment type="caution">
    <text evidence="4">The sequence shown here is derived from an EMBL/GenBank/DDBJ whole genome shotgun (WGS) entry which is preliminary data.</text>
</comment>
<dbReference type="InterPro" id="IPR002048">
    <property type="entry name" value="EF_hand_dom"/>
</dbReference>
<evidence type="ECO:0000256" key="1">
    <source>
        <dbReference type="ARBA" id="ARBA00022837"/>
    </source>
</evidence>